<accession>A0AAV5UTZ9</accession>
<sequence>GSQLLLLNLPWISPRCPATSDPSTPRCIPLSRSVSAASAPSSWPGSSCTRSPPTSTLVLWSRRWQLPLLPPLSSVSDPSSSFSGWASTSEVAQASRRNPAPFLYAASYCSQSMKPPPLLFDASGMLM</sequence>
<feature type="non-terminal residue" evidence="1">
    <location>
        <position position="1"/>
    </location>
</feature>
<dbReference type="Proteomes" id="UP001432322">
    <property type="component" value="Unassembled WGS sequence"/>
</dbReference>
<dbReference type="AlphaFoldDB" id="A0AAV5UTZ9"/>
<dbReference type="EMBL" id="BTSY01000001">
    <property type="protein sequence ID" value="GMT09673.1"/>
    <property type="molecule type" value="Genomic_DNA"/>
</dbReference>
<proteinExistence type="predicted"/>
<protein>
    <submittedName>
        <fullName evidence="1">Uncharacterized protein</fullName>
    </submittedName>
</protein>
<gene>
    <name evidence="1" type="ORF">PFISCL1PPCAC_970</name>
</gene>
<name>A0AAV5UTZ9_9BILA</name>
<reference evidence="1" key="1">
    <citation type="submission" date="2023-10" db="EMBL/GenBank/DDBJ databases">
        <title>Genome assembly of Pristionchus species.</title>
        <authorList>
            <person name="Yoshida K."/>
            <person name="Sommer R.J."/>
        </authorList>
    </citation>
    <scope>NUCLEOTIDE SEQUENCE</scope>
    <source>
        <strain evidence="1">RS5133</strain>
    </source>
</reference>
<evidence type="ECO:0000313" key="2">
    <source>
        <dbReference type="Proteomes" id="UP001432322"/>
    </source>
</evidence>
<organism evidence="1 2">
    <name type="scientific">Pristionchus fissidentatus</name>
    <dbReference type="NCBI Taxonomy" id="1538716"/>
    <lineage>
        <taxon>Eukaryota</taxon>
        <taxon>Metazoa</taxon>
        <taxon>Ecdysozoa</taxon>
        <taxon>Nematoda</taxon>
        <taxon>Chromadorea</taxon>
        <taxon>Rhabditida</taxon>
        <taxon>Rhabditina</taxon>
        <taxon>Diplogasteromorpha</taxon>
        <taxon>Diplogasteroidea</taxon>
        <taxon>Neodiplogasteridae</taxon>
        <taxon>Pristionchus</taxon>
    </lineage>
</organism>
<comment type="caution">
    <text evidence="1">The sequence shown here is derived from an EMBL/GenBank/DDBJ whole genome shotgun (WGS) entry which is preliminary data.</text>
</comment>
<keyword evidence="2" id="KW-1185">Reference proteome</keyword>
<evidence type="ECO:0000313" key="1">
    <source>
        <dbReference type="EMBL" id="GMT09673.1"/>
    </source>
</evidence>